<dbReference type="PANTHER" id="PTHR21666">
    <property type="entry name" value="PEPTIDASE-RELATED"/>
    <property type="match status" value="1"/>
</dbReference>
<evidence type="ECO:0000259" key="1">
    <source>
        <dbReference type="Pfam" id="PF01551"/>
    </source>
</evidence>
<feature type="domain" description="M23ase beta-sheet core" evidence="1">
    <location>
        <begin position="4"/>
        <end position="66"/>
    </location>
</feature>
<dbReference type="AlphaFoldDB" id="A0A7T7D8T6"/>
<dbReference type="EMBL" id="CP034413">
    <property type="protein sequence ID" value="QQL05896.1"/>
    <property type="molecule type" value="Genomic_DNA"/>
</dbReference>
<organism evidence="2 3">
    <name type="scientific">Dysosmobacter welbionis</name>
    <dbReference type="NCBI Taxonomy" id="2093857"/>
    <lineage>
        <taxon>Bacteria</taxon>
        <taxon>Bacillati</taxon>
        <taxon>Bacillota</taxon>
        <taxon>Clostridia</taxon>
        <taxon>Eubacteriales</taxon>
        <taxon>Oscillospiraceae</taxon>
        <taxon>Dysosmobacter</taxon>
    </lineage>
</organism>
<sequence>MERGNYVVIDHGDGLSTLYGQCRDFTVEEGDTVRAGEMIGAVGKTGMATGAHLHFEVRQDGEPQNPVAYFDSDVRDTLRMG</sequence>
<dbReference type="SUPFAM" id="SSF51261">
    <property type="entry name" value="Duplicated hybrid motif"/>
    <property type="match status" value="1"/>
</dbReference>
<accession>A0A7T7D8T6</accession>
<evidence type="ECO:0000313" key="3">
    <source>
        <dbReference type="Proteomes" id="UP000298642"/>
    </source>
</evidence>
<gene>
    <name evidence="2" type="ORF">EIO64_18585</name>
</gene>
<dbReference type="InterPro" id="IPR016047">
    <property type="entry name" value="M23ase_b-sheet_dom"/>
</dbReference>
<proteinExistence type="predicted"/>
<protein>
    <submittedName>
        <fullName evidence="2">M23 family metallopeptidase</fullName>
    </submittedName>
</protein>
<dbReference type="Proteomes" id="UP000298642">
    <property type="component" value="Chromosome"/>
</dbReference>
<reference evidence="3" key="1">
    <citation type="submission" date="2018-12" db="EMBL/GenBank/DDBJ databases">
        <title>Dusodibacter welbiota gen. nov., sp. nov., isolated from human faeces and emended description of the Oscillibacter genus.</title>
        <authorList>
            <person name="Le Roy T."/>
            <person name="Van der Smissen P."/>
            <person name="Delzenne N."/>
            <person name="Muccioli G."/>
            <person name="Collet J.F."/>
            <person name="Cani P.D."/>
        </authorList>
    </citation>
    <scope>NUCLEOTIDE SEQUENCE [LARGE SCALE GENOMIC DNA]</scope>
    <source>
        <strain evidence="3">J115</strain>
    </source>
</reference>
<dbReference type="KEGG" id="obj:EIO64_18585"/>
<evidence type="ECO:0000313" key="2">
    <source>
        <dbReference type="EMBL" id="QQL05896.1"/>
    </source>
</evidence>
<dbReference type="PANTHER" id="PTHR21666:SF270">
    <property type="entry name" value="MUREIN HYDROLASE ACTIVATOR ENVC"/>
    <property type="match status" value="1"/>
</dbReference>
<dbReference type="GO" id="GO:0004222">
    <property type="term" value="F:metalloendopeptidase activity"/>
    <property type="evidence" value="ECO:0007669"/>
    <property type="project" value="TreeGrafter"/>
</dbReference>
<dbReference type="CDD" id="cd12797">
    <property type="entry name" value="M23_peptidase"/>
    <property type="match status" value="1"/>
</dbReference>
<dbReference type="Gene3D" id="2.70.70.10">
    <property type="entry name" value="Glucose Permease (Domain IIA)"/>
    <property type="match status" value="1"/>
</dbReference>
<dbReference type="InterPro" id="IPR050570">
    <property type="entry name" value="Cell_wall_metabolism_enzyme"/>
</dbReference>
<dbReference type="InterPro" id="IPR011055">
    <property type="entry name" value="Dup_hybrid_motif"/>
</dbReference>
<name>A0A7T7D8T6_9FIRM</name>
<keyword evidence="3" id="KW-1185">Reference proteome</keyword>
<dbReference type="Pfam" id="PF01551">
    <property type="entry name" value="Peptidase_M23"/>
    <property type="match status" value="1"/>
</dbReference>